<dbReference type="InterPro" id="IPR029787">
    <property type="entry name" value="Nucleotide_cyclase"/>
</dbReference>
<comment type="catalytic activity">
    <reaction evidence="2">
        <text>ATP = 3',5'-cyclic AMP + diphosphate</text>
        <dbReference type="Rhea" id="RHEA:15389"/>
        <dbReference type="ChEBI" id="CHEBI:30616"/>
        <dbReference type="ChEBI" id="CHEBI:33019"/>
        <dbReference type="ChEBI" id="CHEBI:58165"/>
        <dbReference type="EC" id="4.6.1.1"/>
    </reaction>
</comment>
<dbReference type="PANTHER" id="PTHR11920:SF335">
    <property type="entry name" value="GUANYLATE CYCLASE"/>
    <property type="match status" value="1"/>
</dbReference>
<keyword evidence="17" id="KW-0902">Two-component regulatory system</keyword>
<evidence type="ECO:0000256" key="4">
    <source>
        <dbReference type="ARBA" id="ARBA00012201"/>
    </source>
</evidence>
<comment type="subunit">
    <text evidence="22">Homodimer. Can also exist as monomer.</text>
</comment>
<dbReference type="EC" id="4.6.1.1" evidence="4"/>
<dbReference type="GO" id="GO:0004673">
    <property type="term" value="F:protein histidine kinase activity"/>
    <property type="evidence" value="ECO:0007669"/>
    <property type="project" value="UniProtKB-EC"/>
</dbReference>
<keyword evidence="11" id="KW-0547">Nucleotide-binding</keyword>
<dbReference type="InterPro" id="IPR001054">
    <property type="entry name" value="A/G_cyclase"/>
</dbReference>
<evidence type="ECO:0000256" key="10">
    <source>
        <dbReference type="ARBA" id="ARBA00022723"/>
    </source>
</evidence>
<keyword evidence="16" id="KW-0115">cAMP biosynthesis</keyword>
<evidence type="ECO:0000256" key="15">
    <source>
        <dbReference type="ARBA" id="ARBA00022989"/>
    </source>
</evidence>
<dbReference type="GO" id="GO:0046872">
    <property type="term" value="F:metal ion binding"/>
    <property type="evidence" value="ECO:0007669"/>
    <property type="project" value="UniProtKB-KW"/>
</dbReference>
<gene>
    <name evidence="27" type="ORF">ENR47_04830</name>
</gene>
<evidence type="ECO:0000256" key="7">
    <source>
        <dbReference type="ARBA" id="ARBA00022553"/>
    </source>
</evidence>
<evidence type="ECO:0000256" key="17">
    <source>
        <dbReference type="ARBA" id="ARBA00023012"/>
    </source>
</evidence>
<comment type="similarity">
    <text evidence="24">Belongs to the adenylyl cyclase class-4/guanylyl cyclase family.</text>
</comment>
<evidence type="ECO:0000256" key="9">
    <source>
        <dbReference type="ARBA" id="ARBA00022692"/>
    </source>
</evidence>
<keyword evidence="15" id="KW-1133">Transmembrane helix</keyword>
<dbReference type="CDD" id="cd07302">
    <property type="entry name" value="CHD"/>
    <property type="match status" value="1"/>
</dbReference>
<dbReference type="GO" id="GO:0001653">
    <property type="term" value="F:peptide receptor activity"/>
    <property type="evidence" value="ECO:0007669"/>
    <property type="project" value="TreeGrafter"/>
</dbReference>
<dbReference type="Gene3D" id="3.40.50.2300">
    <property type="match status" value="1"/>
</dbReference>
<name>A0A832H285_9CYAN</name>
<evidence type="ECO:0000313" key="27">
    <source>
        <dbReference type="EMBL" id="HGW93594.1"/>
    </source>
</evidence>
<dbReference type="GO" id="GO:0005886">
    <property type="term" value="C:plasma membrane"/>
    <property type="evidence" value="ECO:0007669"/>
    <property type="project" value="UniProtKB-ARBA"/>
</dbReference>
<dbReference type="SUPFAM" id="SSF55073">
    <property type="entry name" value="Nucleotide cyclase"/>
    <property type="match status" value="1"/>
</dbReference>
<evidence type="ECO:0000256" key="3">
    <source>
        <dbReference type="ARBA" id="ARBA00004370"/>
    </source>
</evidence>
<feature type="modified residue" description="4-aspartylphosphate" evidence="23">
    <location>
        <position position="56"/>
    </location>
</feature>
<comment type="subcellular location">
    <subcellularLocation>
        <location evidence="3">Membrane</location>
    </subcellularLocation>
</comment>
<keyword evidence="12" id="KW-0418">Kinase</keyword>
<dbReference type="GO" id="GO:0006171">
    <property type="term" value="P:cAMP biosynthetic process"/>
    <property type="evidence" value="ECO:0007669"/>
    <property type="project" value="UniProtKB-KW"/>
</dbReference>
<organism evidence="27">
    <name type="scientific">Oscillatoriales cyanobacterium SpSt-402</name>
    <dbReference type="NCBI Taxonomy" id="2282168"/>
    <lineage>
        <taxon>Bacteria</taxon>
        <taxon>Bacillati</taxon>
        <taxon>Cyanobacteriota</taxon>
        <taxon>Cyanophyceae</taxon>
        <taxon>Oscillatoriophycideae</taxon>
        <taxon>Oscillatoriales</taxon>
    </lineage>
</organism>
<dbReference type="GO" id="GO:0007168">
    <property type="term" value="P:receptor guanylyl cyclase signaling pathway"/>
    <property type="evidence" value="ECO:0007669"/>
    <property type="project" value="TreeGrafter"/>
</dbReference>
<evidence type="ECO:0000256" key="22">
    <source>
        <dbReference type="ARBA" id="ARBA00064436"/>
    </source>
</evidence>
<dbReference type="GO" id="GO:0005524">
    <property type="term" value="F:ATP binding"/>
    <property type="evidence" value="ECO:0007669"/>
    <property type="project" value="UniProtKB-KW"/>
</dbReference>
<keyword evidence="19 24" id="KW-0456">Lyase</keyword>
<dbReference type="GO" id="GO:0004016">
    <property type="term" value="F:adenylate cyclase activity"/>
    <property type="evidence" value="ECO:0007669"/>
    <property type="project" value="UniProtKB-EC"/>
</dbReference>
<dbReference type="PANTHER" id="PTHR11920">
    <property type="entry name" value="GUANYLYL CYCLASE"/>
    <property type="match status" value="1"/>
</dbReference>
<dbReference type="InterPro" id="IPR001789">
    <property type="entry name" value="Sig_transdc_resp-reg_receiver"/>
</dbReference>
<dbReference type="EMBL" id="DSRD01000313">
    <property type="protein sequence ID" value="HGW93594.1"/>
    <property type="molecule type" value="Genomic_DNA"/>
</dbReference>
<keyword evidence="13" id="KW-0067">ATP-binding</keyword>
<evidence type="ECO:0000256" key="12">
    <source>
        <dbReference type="ARBA" id="ARBA00022777"/>
    </source>
</evidence>
<feature type="domain" description="Response regulatory" evidence="25">
    <location>
        <begin position="7"/>
        <end position="123"/>
    </location>
</feature>
<keyword evidence="9" id="KW-0812">Transmembrane</keyword>
<keyword evidence="10" id="KW-0479">Metal-binding</keyword>
<dbReference type="Pfam" id="PF00211">
    <property type="entry name" value="Guanylate_cyc"/>
    <property type="match status" value="1"/>
</dbReference>
<dbReference type="PROSITE" id="PS50110">
    <property type="entry name" value="RESPONSE_REGULATORY"/>
    <property type="match status" value="1"/>
</dbReference>
<keyword evidence="7 23" id="KW-0597">Phosphoprotein</keyword>
<evidence type="ECO:0000256" key="6">
    <source>
        <dbReference type="ARBA" id="ARBA00021420"/>
    </source>
</evidence>
<evidence type="ECO:0000256" key="19">
    <source>
        <dbReference type="ARBA" id="ARBA00023239"/>
    </source>
</evidence>
<evidence type="ECO:0000256" key="20">
    <source>
        <dbReference type="ARBA" id="ARBA00032597"/>
    </source>
</evidence>
<evidence type="ECO:0000256" key="24">
    <source>
        <dbReference type="RuleBase" id="RU000405"/>
    </source>
</evidence>
<dbReference type="PROSITE" id="PS00452">
    <property type="entry name" value="GUANYLATE_CYCLASE_1"/>
    <property type="match status" value="1"/>
</dbReference>
<reference evidence="27" key="1">
    <citation type="journal article" date="2020" name="mSystems">
        <title>Genome- and Community-Level Interaction Insights into Carbon Utilization and Element Cycling Functions of Hydrothermarchaeota in Hydrothermal Sediment.</title>
        <authorList>
            <person name="Zhou Z."/>
            <person name="Liu Y."/>
            <person name="Xu W."/>
            <person name="Pan J."/>
            <person name="Luo Z.H."/>
            <person name="Li M."/>
        </authorList>
    </citation>
    <scope>NUCLEOTIDE SEQUENCE [LARGE SCALE GENOMIC DNA]</scope>
    <source>
        <strain evidence="27">SpSt-402</strain>
    </source>
</reference>
<keyword evidence="14" id="KW-0460">Magnesium</keyword>
<comment type="caution">
    <text evidence="27">The sequence shown here is derived from an EMBL/GenBank/DDBJ whole genome shotgun (WGS) entry which is preliminary data.</text>
</comment>
<dbReference type="SMART" id="SM00044">
    <property type="entry name" value="CYCc"/>
    <property type="match status" value="1"/>
</dbReference>
<proteinExistence type="inferred from homology"/>
<evidence type="ECO:0000259" key="26">
    <source>
        <dbReference type="PROSITE" id="PS50125"/>
    </source>
</evidence>
<dbReference type="AlphaFoldDB" id="A0A832H285"/>
<evidence type="ECO:0000256" key="2">
    <source>
        <dbReference type="ARBA" id="ARBA00001593"/>
    </source>
</evidence>
<comment type="catalytic activity">
    <reaction evidence="1">
        <text>ATP + protein L-histidine = ADP + protein N-phospho-L-histidine.</text>
        <dbReference type="EC" id="2.7.13.3"/>
    </reaction>
</comment>
<evidence type="ECO:0000256" key="5">
    <source>
        <dbReference type="ARBA" id="ARBA00012438"/>
    </source>
</evidence>
<dbReference type="Gene3D" id="3.30.70.1230">
    <property type="entry name" value="Nucleotide cyclase"/>
    <property type="match status" value="1"/>
</dbReference>
<dbReference type="EC" id="2.7.13.3" evidence="5"/>
<evidence type="ECO:0000256" key="1">
    <source>
        <dbReference type="ARBA" id="ARBA00000085"/>
    </source>
</evidence>
<evidence type="ECO:0000256" key="11">
    <source>
        <dbReference type="ARBA" id="ARBA00022741"/>
    </source>
</evidence>
<evidence type="ECO:0000256" key="16">
    <source>
        <dbReference type="ARBA" id="ARBA00022998"/>
    </source>
</evidence>
<dbReference type="GO" id="GO:0004383">
    <property type="term" value="F:guanylate cyclase activity"/>
    <property type="evidence" value="ECO:0007669"/>
    <property type="project" value="TreeGrafter"/>
</dbReference>
<dbReference type="SMART" id="SM00448">
    <property type="entry name" value="REC"/>
    <property type="match status" value="1"/>
</dbReference>
<dbReference type="SUPFAM" id="SSF52172">
    <property type="entry name" value="CheY-like"/>
    <property type="match status" value="1"/>
</dbReference>
<dbReference type="GO" id="GO:0000160">
    <property type="term" value="P:phosphorelay signal transduction system"/>
    <property type="evidence" value="ECO:0007669"/>
    <property type="project" value="UniProtKB-KW"/>
</dbReference>
<evidence type="ECO:0000256" key="18">
    <source>
        <dbReference type="ARBA" id="ARBA00023136"/>
    </source>
</evidence>
<dbReference type="InterPro" id="IPR011006">
    <property type="entry name" value="CheY-like_superfamily"/>
</dbReference>
<dbReference type="InterPro" id="IPR018297">
    <property type="entry name" value="A/G_cyclase_CS"/>
</dbReference>
<dbReference type="Pfam" id="PF00072">
    <property type="entry name" value="Response_reg"/>
    <property type="match status" value="1"/>
</dbReference>
<keyword evidence="18" id="KW-0472">Membrane</keyword>
<accession>A0A832H285</accession>
<evidence type="ECO:0000256" key="13">
    <source>
        <dbReference type="ARBA" id="ARBA00022840"/>
    </source>
</evidence>
<protein>
    <recommendedName>
        <fullName evidence="6">Adenylate cyclase</fullName>
        <ecNumber evidence="5">2.7.13.3</ecNumber>
        <ecNumber evidence="4">4.6.1.1</ecNumber>
    </recommendedName>
    <alternativeName>
        <fullName evidence="20">ATP pyrophosphate-lyase</fullName>
    </alternativeName>
    <alternativeName>
        <fullName evidence="21">Adenylyl cyclase</fullName>
    </alternativeName>
</protein>
<sequence>MDSELGSLLVVDDVEANRDLLTRRLQRQGHKVAVAVNGREALELIKQQPFDLVLCDIMMPEMDGYQVLEHLKADLGLRHIPVIMISALDDMESVVRCIELGAEDYLFKPFNPTLLKARIGACLEKKRLRDQEQAYLKQIQAEQEKSERLLLSILPKPVAEQLKQDQQTIAEHFTAATVLFADIVDFTKLASARSPIETVRLLNEIFSAFDYLAEKHELEKIKTIGDAYMVVGGIPTPRPDHAEAVADMALDMQDAIAKFNQQTGESIAIRIGISTGPVVAGVIGTKKFIYDLWGDTVNTASRMESQGISDDIQVTEVTYACLNQAFRFEPRGAIEIKGKGEMVTYLLKGRL</sequence>
<evidence type="ECO:0000256" key="14">
    <source>
        <dbReference type="ARBA" id="ARBA00022842"/>
    </source>
</evidence>
<evidence type="ECO:0000256" key="21">
    <source>
        <dbReference type="ARBA" id="ARBA00032637"/>
    </source>
</evidence>
<dbReference type="PROSITE" id="PS50125">
    <property type="entry name" value="GUANYLATE_CYCLASE_2"/>
    <property type="match status" value="1"/>
</dbReference>
<dbReference type="FunFam" id="3.40.50.2300:FF:000121">
    <property type="entry name" value="Sensor histidine kinase RcsC"/>
    <property type="match status" value="1"/>
</dbReference>
<evidence type="ECO:0000259" key="25">
    <source>
        <dbReference type="PROSITE" id="PS50110"/>
    </source>
</evidence>
<evidence type="ECO:0000256" key="23">
    <source>
        <dbReference type="PROSITE-ProRule" id="PRU00169"/>
    </source>
</evidence>
<dbReference type="FunFam" id="3.30.70.1230:FF:000033">
    <property type="entry name" value="Adenylate cyclase"/>
    <property type="match status" value="1"/>
</dbReference>
<dbReference type="InterPro" id="IPR050401">
    <property type="entry name" value="Cyclic_nucleotide_synthase"/>
</dbReference>
<evidence type="ECO:0000256" key="8">
    <source>
        <dbReference type="ARBA" id="ARBA00022679"/>
    </source>
</evidence>
<feature type="domain" description="Guanylate cyclase" evidence="26">
    <location>
        <begin position="177"/>
        <end position="304"/>
    </location>
</feature>
<keyword evidence="8" id="KW-0808">Transferase</keyword>